<dbReference type="EMBL" id="BOMB01000004">
    <property type="protein sequence ID" value="GID09937.1"/>
    <property type="molecule type" value="Genomic_DNA"/>
</dbReference>
<keyword evidence="4" id="KW-1185">Reference proteome</keyword>
<proteinExistence type="predicted"/>
<dbReference type="RefSeq" id="WP_203654992.1">
    <property type="nucleotide sequence ID" value="NZ_BAAAZM010000002.1"/>
</dbReference>
<accession>A0A8J3NAV0</accession>
<organism evidence="3 4">
    <name type="scientific">Actinocatenispora rupis</name>
    <dbReference type="NCBI Taxonomy" id="519421"/>
    <lineage>
        <taxon>Bacteria</taxon>
        <taxon>Bacillati</taxon>
        <taxon>Actinomycetota</taxon>
        <taxon>Actinomycetes</taxon>
        <taxon>Micromonosporales</taxon>
        <taxon>Micromonosporaceae</taxon>
        <taxon>Actinocatenispora</taxon>
    </lineage>
</organism>
<comment type="caution">
    <text evidence="3">The sequence shown here is derived from an EMBL/GenBank/DDBJ whole genome shotgun (WGS) entry which is preliminary data.</text>
</comment>
<evidence type="ECO:0000256" key="2">
    <source>
        <dbReference type="SAM" id="Phobius"/>
    </source>
</evidence>
<keyword evidence="2" id="KW-0812">Transmembrane</keyword>
<feature type="transmembrane region" description="Helical" evidence="2">
    <location>
        <begin position="71"/>
        <end position="88"/>
    </location>
</feature>
<keyword evidence="2" id="KW-1133">Transmembrane helix</keyword>
<evidence type="ECO:0000256" key="1">
    <source>
        <dbReference type="SAM" id="MobiDB-lite"/>
    </source>
</evidence>
<gene>
    <name evidence="3" type="ORF">Aru02nite_08260</name>
</gene>
<protein>
    <submittedName>
        <fullName evidence="3">Uncharacterized protein</fullName>
    </submittedName>
</protein>
<feature type="transmembrane region" description="Helical" evidence="2">
    <location>
        <begin position="31"/>
        <end position="51"/>
    </location>
</feature>
<evidence type="ECO:0000313" key="3">
    <source>
        <dbReference type="EMBL" id="GID09937.1"/>
    </source>
</evidence>
<feature type="region of interest" description="Disordered" evidence="1">
    <location>
        <begin position="1"/>
        <end position="24"/>
    </location>
</feature>
<feature type="transmembrane region" description="Helical" evidence="2">
    <location>
        <begin position="93"/>
        <end position="112"/>
    </location>
</feature>
<dbReference type="AlphaFoldDB" id="A0A8J3NAV0"/>
<feature type="transmembrane region" description="Helical" evidence="2">
    <location>
        <begin position="118"/>
        <end position="140"/>
    </location>
</feature>
<keyword evidence="2" id="KW-0472">Membrane</keyword>
<reference evidence="3" key="1">
    <citation type="submission" date="2021-01" db="EMBL/GenBank/DDBJ databases">
        <title>Whole genome shotgun sequence of Actinocatenispora rupis NBRC 107355.</title>
        <authorList>
            <person name="Komaki H."/>
            <person name="Tamura T."/>
        </authorList>
    </citation>
    <scope>NUCLEOTIDE SEQUENCE</scope>
    <source>
        <strain evidence="3">NBRC 107355</strain>
    </source>
</reference>
<evidence type="ECO:0000313" key="4">
    <source>
        <dbReference type="Proteomes" id="UP000612808"/>
    </source>
</evidence>
<sequence length="157" mass="16543">MSTAAEPAAAAGPTAESPGPPAGHRTRPIGWVLRAVTSAHLVALAGQPVFAGVYLSGDYDALRWHATGADLVTSLGYVQLVVAVVAWLRMRRIWPFEATLALVVAETVQYFAGTAGALWLHLPLGVATVAGLVLLFVAVWRRPLDRRPGVRGEVGDA</sequence>
<name>A0A8J3NAV0_9ACTN</name>
<feature type="compositionally biased region" description="Low complexity" evidence="1">
    <location>
        <begin position="1"/>
        <end position="17"/>
    </location>
</feature>
<dbReference type="Proteomes" id="UP000612808">
    <property type="component" value="Unassembled WGS sequence"/>
</dbReference>